<accession>A0A6J5Q102</accession>
<evidence type="ECO:0000313" key="4">
    <source>
        <dbReference type="EMBL" id="CAB4223353.1"/>
    </source>
</evidence>
<evidence type="ECO:0000313" key="1">
    <source>
        <dbReference type="EMBL" id="CAB4145763.1"/>
    </source>
</evidence>
<evidence type="ECO:0000313" key="5">
    <source>
        <dbReference type="EMBL" id="CAB5220536.1"/>
    </source>
</evidence>
<organism evidence="2">
    <name type="scientific">uncultured Caudovirales phage</name>
    <dbReference type="NCBI Taxonomy" id="2100421"/>
    <lineage>
        <taxon>Viruses</taxon>
        <taxon>Duplodnaviria</taxon>
        <taxon>Heunggongvirae</taxon>
        <taxon>Uroviricota</taxon>
        <taxon>Caudoviricetes</taxon>
        <taxon>Peduoviridae</taxon>
        <taxon>Maltschvirus</taxon>
        <taxon>Maltschvirus maltsch</taxon>
    </lineage>
</organism>
<dbReference type="EMBL" id="LR798290">
    <property type="protein sequence ID" value="CAB5220536.1"/>
    <property type="molecule type" value="Genomic_DNA"/>
</dbReference>
<dbReference type="EMBL" id="LR797535">
    <property type="protein sequence ID" value="CAB4223353.1"/>
    <property type="molecule type" value="Genomic_DNA"/>
</dbReference>
<dbReference type="EMBL" id="LR796931">
    <property type="protein sequence ID" value="CAB4176357.1"/>
    <property type="molecule type" value="Genomic_DNA"/>
</dbReference>
<gene>
    <name evidence="3" type="ORF">UFOVP1219_2</name>
    <name evidence="4" type="ORF">UFOVP1671_51</name>
    <name evidence="5" type="ORF">UFOVP358_56</name>
    <name evidence="1" type="ORF">UFOVP476_48</name>
    <name evidence="2" type="ORF">UFOVP986_27</name>
</gene>
<protein>
    <submittedName>
        <fullName evidence="2">Uncharacterized protein</fullName>
    </submittedName>
</protein>
<dbReference type="EMBL" id="LR796453">
    <property type="protein sequence ID" value="CAB4145763.1"/>
    <property type="molecule type" value="Genomic_DNA"/>
</dbReference>
<proteinExistence type="predicted"/>
<dbReference type="EMBL" id="LR797169">
    <property type="protein sequence ID" value="CAB4190903.1"/>
    <property type="molecule type" value="Genomic_DNA"/>
</dbReference>
<evidence type="ECO:0000313" key="2">
    <source>
        <dbReference type="EMBL" id="CAB4176357.1"/>
    </source>
</evidence>
<sequence length="64" mass="7397">MIQQFKDIEDQIAYLRKSMNPASDDYMDEFETYMGHQATNMMTRVMELSSLMAANRALIVGSKK</sequence>
<evidence type="ECO:0000313" key="3">
    <source>
        <dbReference type="EMBL" id="CAB4190903.1"/>
    </source>
</evidence>
<reference evidence="2" key="1">
    <citation type="submission" date="2020-05" db="EMBL/GenBank/DDBJ databases">
        <authorList>
            <person name="Chiriac C."/>
            <person name="Salcher M."/>
            <person name="Ghai R."/>
            <person name="Kavagutti S V."/>
        </authorList>
    </citation>
    <scope>NUCLEOTIDE SEQUENCE</scope>
</reference>
<name>A0A6J5Q102_9CAUD</name>